<dbReference type="InterPro" id="IPR036956">
    <property type="entry name" value="Impact_N_sf"/>
</dbReference>
<dbReference type="PRINTS" id="PR00237">
    <property type="entry name" value="GPCRRHODOPSN"/>
</dbReference>
<dbReference type="InterPro" id="IPR017452">
    <property type="entry name" value="GPCR_Rhodpsn_7TM"/>
</dbReference>
<dbReference type="InterPro" id="IPR020569">
    <property type="entry name" value="UPF0029_Impact_CS"/>
</dbReference>
<evidence type="ECO:0000256" key="9">
    <source>
        <dbReference type="ARBA" id="ARBA00023170"/>
    </source>
</evidence>
<feature type="transmembrane region" description="Helical" evidence="14">
    <location>
        <begin position="442"/>
        <end position="467"/>
    </location>
</feature>
<comment type="subcellular location">
    <subcellularLocation>
        <location evidence="1">Cell membrane</location>
        <topology evidence="1">Multi-pass membrane protein</topology>
    </subcellularLocation>
</comment>
<dbReference type="GO" id="GO:0004993">
    <property type="term" value="F:G protein-coupled serotonin receptor activity"/>
    <property type="evidence" value="ECO:0007669"/>
    <property type="project" value="TreeGrafter"/>
</dbReference>
<keyword evidence="7 14" id="KW-0472">Membrane</keyword>
<evidence type="ECO:0000256" key="6">
    <source>
        <dbReference type="ARBA" id="ARBA00023040"/>
    </source>
</evidence>
<organism evidence="16">
    <name type="scientific">Lamprotornis superbus</name>
    <dbReference type="NCBI Taxonomy" id="245042"/>
    <lineage>
        <taxon>Eukaryota</taxon>
        <taxon>Metazoa</taxon>
        <taxon>Chordata</taxon>
        <taxon>Craniata</taxon>
        <taxon>Vertebrata</taxon>
        <taxon>Euteleostomi</taxon>
        <taxon>Archelosauria</taxon>
        <taxon>Archosauria</taxon>
        <taxon>Dinosauria</taxon>
        <taxon>Saurischia</taxon>
        <taxon>Theropoda</taxon>
        <taxon>Coelurosauria</taxon>
        <taxon>Aves</taxon>
        <taxon>Neognathae</taxon>
        <taxon>Neoaves</taxon>
        <taxon>Telluraves</taxon>
        <taxon>Australaves</taxon>
        <taxon>Passeriformes</taxon>
        <taxon>Sturnidae</taxon>
        <taxon>Lamprotornis</taxon>
    </lineage>
</organism>
<feature type="transmembrane region" description="Helical" evidence="14">
    <location>
        <begin position="779"/>
        <end position="798"/>
    </location>
</feature>
<dbReference type="OrthoDB" id="69641at2759"/>
<dbReference type="PROSITE" id="PS00237">
    <property type="entry name" value="G_PROTEIN_RECEP_F1_1"/>
    <property type="match status" value="1"/>
</dbReference>
<dbReference type="PANTHER" id="PTHR24247:SF199">
    <property type="entry name" value="HISTAMINE H4 RECEPTOR"/>
    <property type="match status" value="1"/>
</dbReference>
<evidence type="ECO:0000313" key="17">
    <source>
        <dbReference type="EMBL" id="KAI1243344.1"/>
    </source>
</evidence>
<dbReference type="Pfam" id="PF00001">
    <property type="entry name" value="7tm_1"/>
    <property type="match status" value="3"/>
</dbReference>
<dbReference type="Proteomes" id="UP000618051">
    <property type="component" value="Unassembled WGS sequence"/>
</dbReference>
<dbReference type="GO" id="GO:0004969">
    <property type="term" value="F:histamine receptor activity"/>
    <property type="evidence" value="ECO:0007669"/>
    <property type="project" value="InterPro"/>
</dbReference>
<comment type="caution">
    <text evidence="16">The sequence shown here is derived from an EMBL/GenBank/DDBJ whole genome shotgun (WGS) entry which is preliminary data.</text>
</comment>
<dbReference type="GO" id="GO:0016907">
    <property type="term" value="F:G protein-coupled acetylcholine receptor activity"/>
    <property type="evidence" value="ECO:0007669"/>
    <property type="project" value="TreeGrafter"/>
</dbReference>
<evidence type="ECO:0000256" key="7">
    <source>
        <dbReference type="ARBA" id="ARBA00023136"/>
    </source>
</evidence>
<dbReference type="PANTHER" id="PTHR24247">
    <property type="entry name" value="5-HYDROXYTRYPTAMINE RECEPTOR"/>
    <property type="match status" value="1"/>
</dbReference>
<keyword evidence="3" id="KW-0597">Phosphoprotein</keyword>
<keyword evidence="5 14" id="KW-1133">Transmembrane helix</keyword>
<dbReference type="GO" id="GO:0005886">
    <property type="term" value="C:plasma membrane"/>
    <property type="evidence" value="ECO:0007669"/>
    <property type="project" value="UniProtKB-SubCell"/>
</dbReference>
<reference evidence="17" key="3">
    <citation type="submission" date="2022-01" db="EMBL/GenBank/DDBJ databases">
        <authorList>
            <person name="Rubenstein D.R."/>
        </authorList>
    </citation>
    <scope>NUCLEOTIDE SEQUENCE</scope>
    <source>
        <strain evidence="17">SS15</strain>
        <tissue evidence="17">Liver</tissue>
    </source>
</reference>
<dbReference type="SUPFAM" id="SSF54495">
    <property type="entry name" value="UBC-like"/>
    <property type="match status" value="1"/>
</dbReference>
<proteinExistence type="inferred from homology"/>
<dbReference type="GO" id="GO:0030425">
    <property type="term" value="C:dendrite"/>
    <property type="evidence" value="ECO:0007669"/>
    <property type="project" value="TreeGrafter"/>
</dbReference>
<dbReference type="AlphaFoldDB" id="A0A835NGR4"/>
<evidence type="ECO:0000256" key="5">
    <source>
        <dbReference type="ARBA" id="ARBA00022989"/>
    </source>
</evidence>
<evidence type="ECO:0000256" key="10">
    <source>
        <dbReference type="ARBA" id="ARBA00023180"/>
    </source>
</evidence>
<feature type="transmembrane region" description="Helical" evidence="14">
    <location>
        <begin position="739"/>
        <end position="759"/>
    </location>
</feature>
<name>A0A835NGR4_9PASS</name>
<dbReference type="FunFam" id="1.20.1070.10:FF:000138">
    <property type="entry name" value="histamine H3 receptor"/>
    <property type="match status" value="1"/>
</dbReference>
<feature type="transmembrane region" description="Helical" evidence="14">
    <location>
        <begin position="358"/>
        <end position="379"/>
    </location>
</feature>
<dbReference type="PROSITE" id="PS00910">
    <property type="entry name" value="UPF0029"/>
    <property type="match status" value="1"/>
</dbReference>
<evidence type="ECO:0000259" key="15">
    <source>
        <dbReference type="PROSITE" id="PS50262"/>
    </source>
</evidence>
<dbReference type="SUPFAM" id="SSF54211">
    <property type="entry name" value="Ribosomal protein S5 domain 2-like"/>
    <property type="match status" value="1"/>
</dbReference>
<keyword evidence="9 13" id="KW-0675">Receptor</keyword>
<dbReference type="Gene3D" id="1.20.1070.10">
    <property type="entry name" value="Rhodopsin 7-helix transmembrane proteins"/>
    <property type="match status" value="2"/>
</dbReference>
<keyword evidence="11 13" id="KW-0807">Transducer</keyword>
<feature type="domain" description="G-protein coupled receptors family 1 profile" evidence="15">
    <location>
        <begin position="297"/>
        <end position="477"/>
    </location>
</feature>
<keyword evidence="4 13" id="KW-0812">Transmembrane</keyword>
<keyword evidence="18" id="KW-1185">Reference proteome</keyword>
<keyword evidence="10" id="KW-0325">Glycoprotein</keyword>
<evidence type="ECO:0000256" key="2">
    <source>
        <dbReference type="ARBA" id="ARBA00022475"/>
    </source>
</evidence>
<evidence type="ECO:0000256" key="3">
    <source>
        <dbReference type="ARBA" id="ARBA00022553"/>
    </source>
</evidence>
<dbReference type="GO" id="GO:0045202">
    <property type="term" value="C:synapse"/>
    <property type="evidence" value="ECO:0007669"/>
    <property type="project" value="TreeGrafter"/>
</dbReference>
<evidence type="ECO:0000313" key="16">
    <source>
        <dbReference type="EMBL" id="KAG0114894.1"/>
    </source>
</evidence>
<dbReference type="Pfam" id="PF01205">
    <property type="entry name" value="Impact_N"/>
    <property type="match status" value="1"/>
</dbReference>
<dbReference type="EMBL" id="JADDUC010000252">
    <property type="protein sequence ID" value="KAG0114894.1"/>
    <property type="molecule type" value="Genomic_DNA"/>
</dbReference>
<feature type="domain" description="G-protein coupled receptors family 1 profile" evidence="15">
    <location>
        <begin position="659"/>
        <end position="853"/>
    </location>
</feature>
<dbReference type="GO" id="GO:0007197">
    <property type="term" value="P:adenylate cyclase-inhibiting G protein-coupled acetylcholine receptor signaling pathway"/>
    <property type="evidence" value="ECO:0007669"/>
    <property type="project" value="TreeGrafter"/>
</dbReference>
<keyword evidence="8" id="KW-1015">Disulfide bond</keyword>
<keyword evidence="2" id="KW-1003">Cell membrane</keyword>
<dbReference type="GO" id="GO:0007187">
    <property type="term" value="P:G protein-coupled receptor signaling pathway, coupled to cyclic nucleotide second messenger"/>
    <property type="evidence" value="ECO:0007669"/>
    <property type="project" value="TreeGrafter"/>
</dbReference>
<evidence type="ECO:0000256" key="12">
    <source>
        <dbReference type="ARBA" id="ARBA00074679"/>
    </source>
</evidence>
<feature type="transmembrane region" description="Helical" evidence="14">
    <location>
        <begin position="641"/>
        <end position="667"/>
    </location>
</feature>
<sequence>MGGIDEIEALSSIYGDDWCVVDEDEKIYCIKISDCLDQPKWTLCLQSLCKFTVVLSKNEPDIKKTTEEVDEGDEDDFLLDYQPIQEDQIKMLNYMTPESQEDEELPPIHHGNPITDRRSTFQAHLAPVVTARQVKRVLEKLYENKKIASATHNIYAYRIYCEDKQTFLQDCEDDGETAAGGRLLHLMQILNVHNVLVVVSRWYGGILLGPDRFKHINNCARNVLVEYNYVPSMIQLPSRADLTWIPTMHNSTAEIPHAAATCNETWPTQSPSSEFSLGVLVLLALLMVLLCLVTILGNVLVILAFVMDRNLRHRSNYFFLNLAVSDFAVGAFCMPLYIPYALTGTWHLGRSLCKLWLVMDYLLCTASVFNIVLISYDRFLSVTKAVSYRARQGIMSNPAIKMVAIWVLAFLLYCPAILFWEHVAGHSVVAVDQCYAEFFNNWYFLLCASTLEFFVPLLLVTYFNVHIFHNIQRRQRRGSVQDCESARSSSLSWRFCALPRPGASSPSSEAEDSVSSLTRPWRPAVVANGPSRTETGSTALKRNFSASFCSKIGSKLQRDKKIANMVAEHCVFPSHILPTLSFLVSCPTSSKHLALRLQFDMLVTQCAMVLQSHTAEIPHAAATCNETWPTQLPNSKFSLGVLMLLALLMVLLCLVTILGNVLVILAFVMDRNLRHRSNYFFLNLAVSDFAVGVCNPYELHDVFVVDFLRAVVQVWYPFILMNCVVSYRAQQGITSNPAIKMVAIWVLAFLLYCPAILFWEHVSYRAQQGITSNPAIKMVAIWVLAFLLYCPAILFWEHVAGHSVVAVDQCYAEFFNNWYFLLCASTLEFFVPLLLVTYFNVHIFHNIQRRQRRGSVQDCFPFCNRENTDKQFPMDQSFSFAKVIGDLPRQPSCAKQEQSRPLPDLYSGQLQGDQLSRVFEDGELPQPLAFALSPLTALHNCCLSMALPSSDLLIEREAASVAPEGLLAEPEFIPKRGEFDSYKSSNAQHLSPGGLLFMRQHLHSARL</sequence>
<dbReference type="PROSITE" id="PS50262">
    <property type="entry name" value="G_PROTEIN_RECEP_F1_2"/>
    <property type="match status" value="2"/>
</dbReference>
<feature type="transmembrane region" description="Helical" evidence="14">
    <location>
        <begin position="318"/>
        <end position="338"/>
    </location>
</feature>
<dbReference type="InterPro" id="IPR016135">
    <property type="entry name" value="UBQ-conjugating_enzyme/RWD"/>
</dbReference>
<dbReference type="InterPro" id="IPR001498">
    <property type="entry name" value="Impact_N"/>
</dbReference>
<comment type="similarity">
    <text evidence="13">Belongs to the G-protein coupled receptor 1 family.</text>
</comment>
<feature type="transmembrane region" description="Helical" evidence="14">
    <location>
        <begin position="277"/>
        <end position="306"/>
    </location>
</feature>
<gene>
    <name evidence="17" type="ORF">IHE44_0000939</name>
    <name evidence="16" type="ORF">IHE44_007071</name>
</gene>
<evidence type="ECO:0000256" key="4">
    <source>
        <dbReference type="ARBA" id="ARBA00022692"/>
    </source>
</evidence>
<reference evidence="16" key="1">
    <citation type="submission" date="2020-10" db="EMBL/GenBank/DDBJ databases">
        <title>Feather gene expression reveals the developmental basis of iridescence in African starlings.</title>
        <authorList>
            <person name="Rubenstein D.R."/>
        </authorList>
    </citation>
    <scope>NUCLEOTIDE SEQUENCE</scope>
    <source>
        <strain evidence="16">SS15</strain>
        <tissue evidence="16">Liver</tissue>
    </source>
</reference>
<evidence type="ECO:0000313" key="18">
    <source>
        <dbReference type="Proteomes" id="UP000618051"/>
    </source>
</evidence>
<dbReference type="SUPFAM" id="SSF81321">
    <property type="entry name" value="Family A G protein-coupled receptor-like"/>
    <property type="match status" value="2"/>
</dbReference>
<evidence type="ECO:0000256" key="14">
    <source>
        <dbReference type="SAM" id="Phobius"/>
    </source>
</evidence>
<dbReference type="PRINTS" id="PR01471">
    <property type="entry name" value="HISTAMINEH3R"/>
</dbReference>
<protein>
    <recommendedName>
        <fullName evidence="12">Histamine H3 receptor</fullName>
    </recommendedName>
</protein>
<evidence type="ECO:0000256" key="8">
    <source>
        <dbReference type="ARBA" id="ARBA00023157"/>
    </source>
</evidence>
<feature type="transmembrane region" description="Helical" evidence="14">
    <location>
        <begin position="399"/>
        <end position="420"/>
    </location>
</feature>
<dbReference type="FunFam" id="3.30.230.30:FF:000001">
    <property type="entry name" value="IMPACT isoform 1"/>
    <property type="match status" value="1"/>
</dbReference>
<dbReference type="Gene3D" id="3.30.230.30">
    <property type="entry name" value="Impact, N-terminal domain"/>
    <property type="match status" value="1"/>
</dbReference>
<evidence type="ECO:0000256" key="1">
    <source>
        <dbReference type="ARBA" id="ARBA00004651"/>
    </source>
</evidence>
<dbReference type="InterPro" id="IPR000276">
    <property type="entry name" value="GPCR_Rhodpsn"/>
</dbReference>
<reference evidence="17 18" key="2">
    <citation type="journal article" date="2021" name="J. Hered.">
        <title>Feather Gene Expression Elucidates the Developmental Basis of Plumage Iridescence in African Starlings.</title>
        <authorList>
            <person name="Rubenstein D.R."/>
            <person name="Corvelo A."/>
            <person name="MacManes M.D."/>
            <person name="Maia R."/>
            <person name="Narzisi G."/>
            <person name="Rousaki A."/>
            <person name="Vandenabeele P."/>
            <person name="Shawkey M.D."/>
            <person name="Solomon J."/>
        </authorList>
    </citation>
    <scope>NUCLEOTIDE SEQUENCE [LARGE SCALE GENOMIC DNA]</scope>
    <source>
        <strain evidence="17">SS15</strain>
    </source>
</reference>
<dbReference type="EMBL" id="JADDUC020000001">
    <property type="protein sequence ID" value="KAI1243344.1"/>
    <property type="molecule type" value="Genomic_DNA"/>
</dbReference>
<feature type="transmembrane region" description="Helical" evidence="14">
    <location>
        <begin position="707"/>
        <end position="727"/>
    </location>
</feature>
<evidence type="ECO:0000256" key="13">
    <source>
        <dbReference type="RuleBase" id="RU000688"/>
    </source>
</evidence>
<evidence type="ECO:0000256" key="11">
    <source>
        <dbReference type="ARBA" id="ARBA00023224"/>
    </source>
</evidence>
<accession>A0A835NGR4</accession>
<dbReference type="InterPro" id="IPR003980">
    <property type="entry name" value="Histamine_H3_rcpt"/>
</dbReference>
<dbReference type="InterPro" id="IPR020568">
    <property type="entry name" value="Ribosomal_Su5_D2-typ_SF"/>
</dbReference>
<feature type="transmembrane region" description="Helical" evidence="14">
    <location>
        <begin position="818"/>
        <end position="843"/>
    </location>
</feature>
<keyword evidence="6 13" id="KW-0297">G-protein coupled receptor</keyword>